<dbReference type="GO" id="GO:0008173">
    <property type="term" value="F:RNA methyltransferase activity"/>
    <property type="evidence" value="ECO:0007669"/>
    <property type="project" value="InterPro"/>
</dbReference>
<dbReference type="InterPro" id="IPR029026">
    <property type="entry name" value="tRNA_m1G_MTases_N"/>
</dbReference>
<name>J9GU72_9ZZZZ</name>
<dbReference type="InterPro" id="IPR001537">
    <property type="entry name" value="SpoU_MeTrfase"/>
</dbReference>
<dbReference type="GO" id="GO:0003723">
    <property type="term" value="F:RNA binding"/>
    <property type="evidence" value="ECO:0007669"/>
    <property type="project" value="InterPro"/>
</dbReference>
<organism evidence="4">
    <name type="scientific">gut metagenome</name>
    <dbReference type="NCBI Taxonomy" id="749906"/>
    <lineage>
        <taxon>unclassified sequences</taxon>
        <taxon>metagenomes</taxon>
        <taxon>organismal metagenomes</taxon>
    </lineage>
</organism>
<accession>J9GU72</accession>
<dbReference type="GO" id="GO:0006396">
    <property type="term" value="P:RNA processing"/>
    <property type="evidence" value="ECO:0007669"/>
    <property type="project" value="InterPro"/>
</dbReference>
<dbReference type="EMBL" id="AMCI01001968">
    <property type="protein sequence ID" value="EJX03965.1"/>
    <property type="molecule type" value="Genomic_DNA"/>
</dbReference>
<dbReference type="GO" id="GO:0032259">
    <property type="term" value="P:methylation"/>
    <property type="evidence" value="ECO:0007669"/>
    <property type="project" value="UniProtKB-KW"/>
</dbReference>
<dbReference type="AlphaFoldDB" id="J9GU72"/>
<evidence type="ECO:0000256" key="1">
    <source>
        <dbReference type="ARBA" id="ARBA00022603"/>
    </source>
</evidence>
<dbReference type="InterPro" id="IPR029028">
    <property type="entry name" value="Alpha/beta_knot_MTases"/>
</dbReference>
<evidence type="ECO:0000313" key="4">
    <source>
        <dbReference type="EMBL" id="EJX03965.1"/>
    </source>
</evidence>
<sequence length="55" mass="6050">MGNEGNGISDEVRDLVNRKLYIPNYPQGQDTSESLNVAIATAITCAEIRRQGITR</sequence>
<proteinExistence type="predicted"/>
<evidence type="ECO:0000256" key="2">
    <source>
        <dbReference type="ARBA" id="ARBA00022679"/>
    </source>
</evidence>
<gene>
    <name evidence="4" type="ORF">EVA_07925</name>
</gene>
<feature type="domain" description="tRNA/rRNA methyltransferase SpoU type" evidence="3">
    <location>
        <begin position="1"/>
        <end position="45"/>
    </location>
</feature>
<dbReference type="Pfam" id="PF00588">
    <property type="entry name" value="SpoU_methylase"/>
    <property type="match status" value="1"/>
</dbReference>
<dbReference type="SUPFAM" id="SSF75217">
    <property type="entry name" value="alpha/beta knot"/>
    <property type="match status" value="1"/>
</dbReference>
<protein>
    <submittedName>
        <fullName evidence="4">tRNA/rRNA methyltransferase (Spou)</fullName>
    </submittedName>
</protein>
<dbReference type="Gene3D" id="3.40.1280.10">
    <property type="match status" value="1"/>
</dbReference>
<keyword evidence="2 4" id="KW-0808">Transferase</keyword>
<evidence type="ECO:0000259" key="3">
    <source>
        <dbReference type="Pfam" id="PF00588"/>
    </source>
</evidence>
<comment type="caution">
    <text evidence="4">The sequence shown here is derived from an EMBL/GenBank/DDBJ whole genome shotgun (WGS) entry which is preliminary data.</text>
</comment>
<reference evidence="4" key="1">
    <citation type="journal article" date="2012" name="PLoS ONE">
        <title>Gene sets for utilization of primary and secondary nutrition supplies in the distal gut of endangered iberian lynx.</title>
        <authorList>
            <person name="Alcaide M."/>
            <person name="Messina E."/>
            <person name="Richter M."/>
            <person name="Bargiela R."/>
            <person name="Peplies J."/>
            <person name="Huws S.A."/>
            <person name="Newbold C.J."/>
            <person name="Golyshin P.N."/>
            <person name="Simon M.A."/>
            <person name="Lopez G."/>
            <person name="Yakimov M.M."/>
            <person name="Ferrer M."/>
        </authorList>
    </citation>
    <scope>NUCLEOTIDE SEQUENCE</scope>
</reference>
<keyword evidence="1 4" id="KW-0489">Methyltransferase</keyword>